<name>A0ABS3X2E9_9ACTN</name>
<evidence type="ECO:0000313" key="2">
    <source>
        <dbReference type="Proteomes" id="UP001518976"/>
    </source>
</evidence>
<reference evidence="1 2" key="1">
    <citation type="submission" date="2021-02" db="EMBL/GenBank/DDBJ databases">
        <title>Streptomyces spirodelae sp. nov., isolated from duckweed.</title>
        <authorList>
            <person name="Saimee Y."/>
            <person name="Duangmal K."/>
        </authorList>
    </citation>
    <scope>NUCLEOTIDE SEQUENCE [LARGE SCALE GENOMIC DNA]</scope>
    <source>
        <strain evidence="1 2">DW4-2</strain>
    </source>
</reference>
<dbReference type="RefSeq" id="WP_209268028.1">
    <property type="nucleotide sequence ID" value="NZ_JAFFZN010000032.1"/>
</dbReference>
<accession>A0ABS3X2E9</accession>
<dbReference type="EMBL" id="JAFFZN010000032">
    <property type="protein sequence ID" value="MBO8189261.1"/>
    <property type="molecule type" value="Genomic_DNA"/>
</dbReference>
<proteinExistence type="predicted"/>
<evidence type="ECO:0000313" key="1">
    <source>
        <dbReference type="EMBL" id="MBO8189261.1"/>
    </source>
</evidence>
<protein>
    <submittedName>
        <fullName evidence="1">Uncharacterized protein</fullName>
    </submittedName>
</protein>
<comment type="caution">
    <text evidence="1">The sequence shown here is derived from an EMBL/GenBank/DDBJ whole genome shotgun (WGS) entry which is preliminary data.</text>
</comment>
<gene>
    <name evidence="1" type="ORF">JW592_27980</name>
</gene>
<organism evidence="1 2">
    <name type="scientific">Streptomyces spirodelae</name>
    <dbReference type="NCBI Taxonomy" id="2812904"/>
    <lineage>
        <taxon>Bacteria</taxon>
        <taxon>Bacillati</taxon>
        <taxon>Actinomycetota</taxon>
        <taxon>Actinomycetes</taxon>
        <taxon>Kitasatosporales</taxon>
        <taxon>Streptomycetaceae</taxon>
        <taxon>Streptomyces</taxon>
    </lineage>
</organism>
<keyword evidence="2" id="KW-1185">Reference proteome</keyword>
<dbReference type="Proteomes" id="UP001518976">
    <property type="component" value="Unassembled WGS sequence"/>
</dbReference>
<sequence>MSGESEDDDGLDRVEAVSLYMEALKARMDPGQYERLARLVHESAHLLAEGREGIFGDEDEQAELTPEMQRELATILAMMITGGADHRVVEMPGPDGSTGFAIVEASAADDPEKLREIRESLHRWAAEREAIDAELDGIARASEPDETD</sequence>